<reference evidence="3" key="1">
    <citation type="submission" date="2016-04" db="EMBL/GenBank/DDBJ databases">
        <title>Comparative genomics of biotechnologically important yeasts.</title>
        <authorList>
            <consortium name="DOE Joint Genome Institute"/>
            <person name="Riley R."/>
            <person name="Haridas S."/>
            <person name="Wolfe K.H."/>
            <person name="Lopes M.R."/>
            <person name="Hittinger C.T."/>
            <person name="Goker M."/>
            <person name="Salamov A."/>
            <person name="Wisecaver J."/>
            <person name="Long T.M."/>
            <person name="Aerts A.L."/>
            <person name="Barry K."/>
            <person name="Choi C."/>
            <person name="Clum A."/>
            <person name="Coughlan A.Y."/>
            <person name="Deshpande S."/>
            <person name="Douglass A.P."/>
            <person name="Hanson S.J."/>
            <person name="Klenk H.-P."/>
            <person name="Labutti K."/>
            <person name="Lapidus A."/>
            <person name="Lindquist E."/>
            <person name="Lipzen A."/>
            <person name="Meier-Kolthoff J.P."/>
            <person name="Ohm R.A."/>
            <person name="Otillar R.P."/>
            <person name="Pangilinan J."/>
            <person name="Peng Y."/>
            <person name="Rokas A."/>
            <person name="Rosa C.A."/>
            <person name="Scheuner C."/>
            <person name="Sibirny A.A."/>
            <person name="Slot J.C."/>
            <person name="Stielow J.B."/>
            <person name="Sun H."/>
            <person name="Kurtzman C.P."/>
            <person name="Blackwell M."/>
            <person name="Grigoriev I.V."/>
            <person name="Jeffries T.W."/>
        </authorList>
    </citation>
    <scope>NUCLEOTIDE SEQUENCE [LARGE SCALE GENOMIC DNA]</scope>
    <source>
        <strain evidence="3">NRRL YB-2248</strain>
    </source>
</reference>
<keyword evidence="1" id="KW-0732">Signal</keyword>
<keyword evidence="3" id="KW-1185">Reference proteome</keyword>
<gene>
    <name evidence="2" type="ORF">CANARDRAFT_5807</name>
</gene>
<feature type="signal peptide" evidence="1">
    <location>
        <begin position="1"/>
        <end position="19"/>
    </location>
</feature>
<dbReference type="AlphaFoldDB" id="A0A1E4T665"/>
<proteinExistence type="predicted"/>
<sequence length="158" mass="18208">MRIVSFLIAIFTVSITVSANVPVHIEYGQQMEQVIHLDRYRDHHANAINAFKEDSIYPVDDTMIYQDSQELKEEKEAISLNKRASTVNFVDVDEFMSSCLDVYTPEFGQVMSSDYYVAFYMDWVSRDKSATQADAWNLRFSFYGADGSGGRWYCIYLG</sequence>
<protein>
    <submittedName>
        <fullName evidence="2">Uncharacterized protein</fullName>
    </submittedName>
</protein>
<evidence type="ECO:0000256" key="1">
    <source>
        <dbReference type="SAM" id="SignalP"/>
    </source>
</evidence>
<accession>A0A1E4T665</accession>
<organism evidence="2 3">
    <name type="scientific">[Candida] arabinofermentans NRRL YB-2248</name>
    <dbReference type="NCBI Taxonomy" id="983967"/>
    <lineage>
        <taxon>Eukaryota</taxon>
        <taxon>Fungi</taxon>
        <taxon>Dikarya</taxon>
        <taxon>Ascomycota</taxon>
        <taxon>Saccharomycotina</taxon>
        <taxon>Pichiomycetes</taxon>
        <taxon>Pichiales</taxon>
        <taxon>Pichiaceae</taxon>
        <taxon>Ogataea</taxon>
        <taxon>Ogataea/Candida clade</taxon>
    </lineage>
</organism>
<name>A0A1E4T665_9ASCO</name>
<feature type="chain" id="PRO_5009163091" evidence="1">
    <location>
        <begin position="20"/>
        <end position="158"/>
    </location>
</feature>
<evidence type="ECO:0000313" key="3">
    <source>
        <dbReference type="Proteomes" id="UP000094801"/>
    </source>
</evidence>
<dbReference type="EMBL" id="KV453848">
    <property type="protein sequence ID" value="ODV87257.1"/>
    <property type="molecule type" value="Genomic_DNA"/>
</dbReference>
<dbReference type="Proteomes" id="UP000094801">
    <property type="component" value="Unassembled WGS sequence"/>
</dbReference>
<evidence type="ECO:0000313" key="2">
    <source>
        <dbReference type="EMBL" id="ODV87257.1"/>
    </source>
</evidence>